<evidence type="ECO:0000313" key="1">
    <source>
        <dbReference type="EMBL" id="MCF1713449.1"/>
    </source>
</evidence>
<proteinExistence type="predicted"/>
<dbReference type="InterPro" id="IPR012657">
    <property type="entry name" value="23S_rRNA-intervening_sequence"/>
</dbReference>
<organism evidence="1 2">
    <name type="scientific">Flavihumibacter fluminis</name>
    <dbReference type="NCBI Taxonomy" id="2909236"/>
    <lineage>
        <taxon>Bacteria</taxon>
        <taxon>Pseudomonadati</taxon>
        <taxon>Bacteroidota</taxon>
        <taxon>Chitinophagia</taxon>
        <taxon>Chitinophagales</taxon>
        <taxon>Chitinophagaceae</taxon>
        <taxon>Flavihumibacter</taxon>
    </lineage>
</organism>
<accession>A0ABS9BEB3</accession>
<dbReference type="InterPro" id="IPR036583">
    <property type="entry name" value="23S_rRNA_IVS_sf"/>
</dbReference>
<reference evidence="1 2" key="1">
    <citation type="submission" date="2022-01" db="EMBL/GenBank/DDBJ databases">
        <title>Flavihumibacter sp. nov., isolated from sediment of a river.</title>
        <authorList>
            <person name="Liu H."/>
        </authorList>
    </citation>
    <scope>NUCLEOTIDE SEQUENCE [LARGE SCALE GENOMIC DNA]</scope>
    <source>
        <strain evidence="1 2">RY-1</strain>
    </source>
</reference>
<dbReference type="EMBL" id="JAKEVY010000001">
    <property type="protein sequence ID" value="MCF1713449.1"/>
    <property type="molecule type" value="Genomic_DNA"/>
</dbReference>
<dbReference type="Proteomes" id="UP001200145">
    <property type="component" value="Unassembled WGS sequence"/>
</dbReference>
<dbReference type="PANTHER" id="PTHR38471">
    <property type="entry name" value="FOUR HELIX BUNDLE PROTEIN"/>
    <property type="match status" value="1"/>
</dbReference>
<name>A0ABS9BEB3_9BACT</name>
<sequence length="117" mass="13407">MIAKLEDMDVYVSSLELAMEVFALTKQFPAPELYSLCSQLNRAARSVSLNIAEGWGRRFYPNETKKAFVYALGSTEETISALKISMDCGYIPSEKYELLLGNYRKIAAQLYRLYKNW</sequence>
<dbReference type="Gene3D" id="1.20.1440.60">
    <property type="entry name" value="23S rRNA-intervening sequence"/>
    <property type="match status" value="1"/>
</dbReference>
<dbReference type="SUPFAM" id="SSF158446">
    <property type="entry name" value="IVS-encoded protein-like"/>
    <property type="match status" value="1"/>
</dbReference>
<dbReference type="RefSeq" id="WP_234863980.1">
    <property type="nucleotide sequence ID" value="NZ_JAKEVY010000001.1"/>
</dbReference>
<gene>
    <name evidence="1" type="ORF">L0U88_02255</name>
</gene>
<dbReference type="NCBIfam" id="TIGR02436">
    <property type="entry name" value="four helix bundle protein"/>
    <property type="match status" value="1"/>
</dbReference>
<evidence type="ECO:0000313" key="2">
    <source>
        <dbReference type="Proteomes" id="UP001200145"/>
    </source>
</evidence>
<comment type="caution">
    <text evidence="1">The sequence shown here is derived from an EMBL/GenBank/DDBJ whole genome shotgun (WGS) entry which is preliminary data.</text>
</comment>
<dbReference type="PANTHER" id="PTHR38471:SF2">
    <property type="entry name" value="FOUR HELIX BUNDLE PROTEIN"/>
    <property type="match status" value="1"/>
</dbReference>
<dbReference type="Pfam" id="PF05635">
    <property type="entry name" value="23S_rRNA_IVP"/>
    <property type="match status" value="1"/>
</dbReference>
<dbReference type="CDD" id="cd16377">
    <property type="entry name" value="23S_rRNA_IVP_like"/>
    <property type="match status" value="1"/>
</dbReference>
<keyword evidence="2" id="KW-1185">Reference proteome</keyword>
<protein>
    <submittedName>
        <fullName evidence="1">Four helix bundle protein</fullName>
    </submittedName>
</protein>